<evidence type="ECO:0000259" key="4">
    <source>
        <dbReference type="SMART" id="SM00644"/>
    </source>
</evidence>
<feature type="compositionally biased region" description="Low complexity" evidence="2">
    <location>
        <begin position="62"/>
        <end position="78"/>
    </location>
</feature>
<dbReference type="EMBL" id="JACJKU010000059">
    <property type="protein sequence ID" value="MBM6941044.1"/>
    <property type="molecule type" value="Genomic_DNA"/>
</dbReference>
<dbReference type="InterPro" id="IPR022263">
    <property type="entry name" value="KxYKxGKxW"/>
</dbReference>
<feature type="chain" id="PRO_5046267674" evidence="3">
    <location>
        <begin position="34"/>
        <end position="897"/>
    </location>
</feature>
<reference evidence="5 6" key="1">
    <citation type="journal article" date="2021" name="Sci. Rep.">
        <title>The distribution of antibiotic resistance genes in chicken gut microbiota commensals.</title>
        <authorList>
            <person name="Juricova H."/>
            <person name="Matiasovicova J."/>
            <person name="Kubasova T."/>
            <person name="Cejkova D."/>
            <person name="Rychlik I."/>
        </authorList>
    </citation>
    <scope>NUCLEOTIDE SEQUENCE [LARGE SCALE GENOMIC DNA]</scope>
    <source>
        <strain evidence="5 6">An574</strain>
    </source>
</reference>
<protein>
    <submittedName>
        <fullName evidence="5">KxYKxGKxW signal peptide domain-containing protein</fullName>
    </submittedName>
</protein>
<evidence type="ECO:0000256" key="3">
    <source>
        <dbReference type="SAM" id="SignalP"/>
    </source>
</evidence>
<gene>
    <name evidence="5" type="ORF">H5975_06115</name>
</gene>
<feature type="signal peptide" evidence="3">
    <location>
        <begin position="1"/>
        <end position="33"/>
    </location>
</feature>
<dbReference type="NCBIfam" id="TIGR03715">
    <property type="entry name" value="KxYKxGKxW"/>
    <property type="match status" value="1"/>
</dbReference>
<dbReference type="InterPro" id="IPR002502">
    <property type="entry name" value="Amidase_domain"/>
</dbReference>
<dbReference type="Pfam" id="PF19258">
    <property type="entry name" value="KxYKxGKxW_sig"/>
    <property type="match status" value="1"/>
</dbReference>
<dbReference type="Proteomes" id="UP000785625">
    <property type="component" value="Unassembled WGS sequence"/>
</dbReference>
<dbReference type="InterPro" id="IPR036505">
    <property type="entry name" value="Amidase/PGRP_sf"/>
</dbReference>
<evidence type="ECO:0000256" key="1">
    <source>
        <dbReference type="ARBA" id="ARBA00022729"/>
    </source>
</evidence>
<evidence type="ECO:0000256" key="2">
    <source>
        <dbReference type="SAM" id="MobiDB-lite"/>
    </source>
</evidence>
<comment type="caution">
    <text evidence="5">The sequence shown here is derived from an EMBL/GenBank/DDBJ whole genome shotgun (WGS) entry which is preliminary data.</text>
</comment>
<proteinExistence type="predicted"/>
<feature type="domain" description="N-acetylmuramoyl-L-alanine amidase" evidence="4">
    <location>
        <begin position="728"/>
        <end position="866"/>
    </location>
</feature>
<keyword evidence="1 3" id="KW-0732">Signal</keyword>
<dbReference type="Gene3D" id="3.40.80.10">
    <property type="entry name" value="Peptidoglycan recognition protein-like"/>
    <property type="match status" value="1"/>
</dbReference>
<evidence type="ECO:0000313" key="6">
    <source>
        <dbReference type="Proteomes" id="UP000785625"/>
    </source>
</evidence>
<dbReference type="CDD" id="cd06583">
    <property type="entry name" value="PGRP"/>
    <property type="match status" value="1"/>
</dbReference>
<organism evidence="5 6">
    <name type="scientific">Limosilactobacillus coleohominis</name>
    <dbReference type="NCBI Taxonomy" id="181675"/>
    <lineage>
        <taxon>Bacteria</taxon>
        <taxon>Bacillati</taxon>
        <taxon>Bacillota</taxon>
        <taxon>Bacilli</taxon>
        <taxon>Lactobacillales</taxon>
        <taxon>Lactobacillaceae</taxon>
        <taxon>Limosilactobacillus</taxon>
    </lineage>
</organism>
<keyword evidence="6" id="KW-1185">Reference proteome</keyword>
<name>A0ABS2H0J6_9LACO</name>
<feature type="region of interest" description="Disordered" evidence="2">
    <location>
        <begin position="62"/>
        <end position="97"/>
    </location>
</feature>
<evidence type="ECO:0000313" key="5">
    <source>
        <dbReference type="EMBL" id="MBM6941044.1"/>
    </source>
</evidence>
<dbReference type="SUPFAM" id="SSF55846">
    <property type="entry name" value="N-acetylmuramoyl-L-alanine amidase-like"/>
    <property type="match status" value="1"/>
</dbReference>
<accession>A0ABS2H0J6</accession>
<sequence length="897" mass="99922">MENKRRFKLYKSGKLWCCAAIAFATLAIGSVTAESAHANATVPTAQQVTTIASASLTTNTANTAGDSQATAQSTTQTSNLVPQDTTTTNNQTNSNEGYLDNTQITENQQTGQTTLNASGWHATGQSNNEPYRYVILYDNTTQHEIQREKVVPQTRPDVQQAYPHIDNSVNSGFNVHFTLPDNLAGHSISLVARYSTDAINGEGQHTDYWFSPIILNNDNRASLDGLTSDQDGNLHVSGWHASNQAWGKKYHYIIAYDQTTGREITRQKVTNNQTRYDVAEAYPSIANAVFSGFNVFFKLSPQYARDNIQFISRWTDDAGGNGNYIDYWFGPVAKNNRGNLDAWDISTGNLQVSGWHADDTSIYEPYHYLILFDNTTGTQVASKKVDTMSSDDVAKVYGNDTRSANKSRFNTIFDGITLTDSHTYSLVSRYSVYNGGNGDDGNSADHTDYWYPGKTYSGQAYSIDSWQPTNNSMKLSGWFANDAAVNYKYAYVILLDGQGELGRQRVDLTQRADVAKAYPELYNSLNSGFVVTINFDRAVNGDLQVVLRFTNDPYGNGSHTVDIYTDKYSTNAGNFDNLIVKKDYINISGWHAADNLTNKPYQYIIAMDSNTHQEITRWNVTDSATTRHDVKNAYPWIVNSAHSGFSLNTSGIDLTANRAGVYFIHRYTDDSAGNGNYVDYDSDIVYFINYNMYANSINAFIANNHIGHATIEVRHILNVPGSRSGILTGPGSGSTQYDYGKPVKVIVHETANPNDSIEGEINYESSHYEDAFVHAFVDGNRIVEIAPTDRPSWGSVNGNPYGVQFEQVEVYGRDNFARELVNAAYYAAYKMKQYGMIPSLNGGNGTLMSHHMVSQYLGGTDHTDPDGYWTNRARNYFGTNYTMSDFFELVKYEYTQL</sequence>
<feature type="compositionally biased region" description="Low complexity" evidence="2">
    <location>
        <begin position="85"/>
        <end position="95"/>
    </location>
</feature>
<dbReference type="RefSeq" id="WP_204785311.1">
    <property type="nucleotide sequence ID" value="NZ_JACJKU010000059.1"/>
</dbReference>
<dbReference type="SMART" id="SM00644">
    <property type="entry name" value="Ami_2"/>
    <property type="match status" value="1"/>
</dbReference>